<feature type="domain" description="MaoC-like" evidence="1">
    <location>
        <begin position="12"/>
        <end position="59"/>
    </location>
</feature>
<evidence type="ECO:0000313" key="3">
    <source>
        <dbReference type="Proteomes" id="UP000198757"/>
    </source>
</evidence>
<gene>
    <name evidence="2" type="ORF">SAMN04487894_13419</name>
</gene>
<dbReference type="Pfam" id="PF01575">
    <property type="entry name" value="MaoC_dehydratas"/>
    <property type="match status" value="1"/>
</dbReference>
<reference evidence="3" key="1">
    <citation type="submission" date="2016-10" db="EMBL/GenBank/DDBJ databases">
        <authorList>
            <person name="Varghese N."/>
            <person name="Submissions S."/>
        </authorList>
    </citation>
    <scope>NUCLEOTIDE SEQUENCE [LARGE SCALE GENOMIC DNA]</scope>
    <source>
        <strain evidence="3">DSM 25811 / CCM 8410 / LMG 26954 / E90</strain>
    </source>
</reference>
<name>A0A1G7BW65_NIADE</name>
<dbReference type="EMBL" id="FMZO01000034">
    <property type="protein sequence ID" value="SDE31358.1"/>
    <property type="molecule type" value="Genomic_DNA"/>
</dbReference>
<dbReference type="Proteomes" id="UP000198757">
    <property type="component" value="Unassembled WGS sequence"/>
</dbReference>
<evidence type="ECO:0000313" key="2">
    <source>
        <dbReference type="EMBL" id="SDE31358.1"/>
    </source>
</evidence>
<organism evidence="2 3">
    <name type="scientific">Niabella drilacis (strain DSM 25811 / CCM 8410 / CCUG 62505 / LMG 26954 / E90)</name>
    <dbReference type="NCBI Taxonomy" id="1285928"/>
    <lineage>
        <taxon>Bacteria</taxon>
        <taxon>Pseudomonadati</taxon>
        <taxon>Bacteroidota</taxon>
        <taxon>Chitinophagia</taxon>
        <taxon>Chitinophagales</taxon>
        <taxon>Chitinophagaceae</taxon>
        <taxon>Niabella</taxon>
    </lineage>
</organism>
<evidence type="ECO:0000259" key="1">
    <source>
        <dbReference type="Pfam" id="PF01575"/>
    </source>
</evidence>
<dbReference type="OrthoDB" id="9801625at2"/>
<dbReference type="STRING" id="1285928.SAMN04487894_13419"/>
<dbReference type="RefSeq" id="WP_090393643.1">
    <property type="nucleotide sequence ID" value="NZ_FMZO01000034.1"/>
</dbReference>
<keyword evidence="3" id="KW-1185">Reference proteome</keyword>
<dbReference type="InterPro" id="IPR002539">
    <property type="entry name" value="MaoC-like_dom"/>
</dbReference>
<sequence>MKPIIGNIFKHDFSFTDEQALAYAQLSGDTNPVHVIKSYGVQSMFGRCIVHGFSVSVFFQKCTEYYCTPMGICLLANGQNTSNLFLP</sequence>
<dbReference type="InterPro" id="IPR029069">
    <property type="entry name" value="HotDog_dom_sf"/>
</dbReference>
<accession>A0A1G7BW65</accession>
<protein>
    <submittedName>
        <fullName evidence="2">MaoC like domain-containing protein</fullName>
    </submittedName>
</protein>
<dbReference type="SUPFAM" id="SSF54637">
    <property type="entry name" value="Thioesterase/thiol ester dehydrase-isomerase"/>
    <property type="match status" value="1"/>
</dbReference>
<dbReference type="Gene3D" id="3.10.129.10">
    <property type="entry name" value="Hotdog Thioesterase"/>
    <property type="match status" value="1"/>
</dbReference>
<proteinExistence type="predicted"/>
<dbReference type="AlphaFoldDB" id="A0A1G7BW65"/>